<dbReference type="AlphaFoldDB" id="A0A1H4QM66"/>
<gene>
    <name evidence="2" type="ORF">SAMN04489806_2858</name>
</gene>
<feature type="compositionally biased region" description="Polar residues" evidence="1">
    <location>
        <begin position="50"/>
        <end position="60"/>
    </location>
</feature>
<dbReference type="EMBL" id="FNRY01000001">
    <property type="protein sequence ID" value="SEC20685.1"/>
    <property type="molecule type" value="Genomic_DNA"/>
</dbReference>
<dbReference type="Proteomes" id="UP000199183">
    <property type="component" value="Unassembled WGS sequence"/>
</dbReference>
<name>A0A1H4QM66_9MICO</name>
<accession>A0A1H4QM66</accession>
<evidence type="ECO:0000256" key="1">
    <source>
        <dbReference type="SAM" id="MobiDB-lite"/>
    </source>
</evidence>
<organism evidence="2 3">
    <name type="scientific">Paramicrobacterium humi</name>
    <dbReference type="NCBI Taxonomy" id="640635"/>
    <lineage>
        <taxon>Bacteria</taxon>
        <taxon>Bacillati</taxon>
        <taxon>Actinomycetota</taxon>
        <taxon>Actinomycetes</taxon>
        <taxon>Micrococcales</taxon>
        <taxon>Microbacteriaceae</taxon>
        <taxon>Paramicrobacterium</taxon>
    </lineage>
</organism>
<evidence type="ECO:0000313" key="2">
    <source>
        <dbReference type="EMBL" id="SEC20685.1"/>
    </source>
</evidence>
<proteinExistence type="predicted"/>
<reference evidence="2 3" key="1">
    <citation type="submission" date="2016-10" db="EMBL/GenBank/DDBJ databases">
        <authorList>
            <person name="de Groot N.N."/>
        </authorList>
    </citation>
    <scope>NUCLEOTIDE SEQUENCE [LARGE SCALE GENOMIC DNA]</scope>
    <source>
        <strain evidence="2 3">DSM 21799</strain>
    </source>
</reference>
<evidence type="ECO:0000313" key="3">
    <source>
        <dbReference type="Proteomes" id="UP000199183"/>
    </source>
</evidence>
<protein>
    <submittedName>
        <fullName evidence="2">Uncharacterized protein</fullName>
    </submittedName>
</protein>
<keyword evidence="3" id="KW-1185">Reference proteome</keyword>
<dbReference type="STRING" id="640635.SAMN04489806_2858"/>
<sequence>MSTTTTRKPRRTPRAVAEETAPEAASEDRSTVTATRDPLIAAGGSVPMTDASTIPTSAEPQPSLEPAGAPVPTDEELAYRGWFSDAVSWVGDKVEDAADAVVDEVKEHADDAVVWGTGKLGGILGAFGGPVGAAAGAQLGTYAGKQLTGLFRGQDGSPVVMDAQTARALDQSRNEQAQLRAITREVTQRLAPILADAMYQESQARNARGEDGPADDEAIERFWADDLFKQITSTIMTDCLQPAIKTVTQSLGMFADSRDMDTIDPVLVDTEVAHKFTAPVLGAVIAAVQSCVPDFYAYIRTGSAPTVPRDASITWDDLISGGRLFDGDRIAVLEPTPLDDQRATEFVIEVPKHKSWFKGLQLLDESGTPILELSVDGVDRSDSGRVASESFLASGCIMQLLKSDASGLRRVAYRLPTATLTELQGQSVHFYWYAG</sequence>
<feature type="region of interest" description="Disordered" evidence="1">
    <location>
        <begin position="1"/>
        <end position="73"/>
    </location>
</feature>